<comment type="caution">
    <text evidence="2">The sequence shown here is derived from an EMBL/GenBank/DDBJ whole genome shotgun (WGS) entry which is preliminary data.</text>
</comment>
<evidence type="ECO:0000313" key="2">
    <source>
        <dbReference type="EMBL" id="EOQ00404.1"/>
    </source>
</evidence>
<organism evidence="2 3">
    <name type="scientific">Bacillus cereus VD184</name>
    <dbReference type="NCBI Taxonomy" id="1053242"/>
    <lineage>
        <taxon>Bacteria</taxon>
        <taxon>Bacillati</taxon>
        <taxon>Bacillota</taxon>
        <taxon>Bacilli</taxon>
        <taxon>Bacillales</taxon>
        <taxon>Bacillaceae</taxon>
        <taxon>Bacillus</taxon>
        <taxon>Bacillus cereus group</taxon>
    </lineage>
</organism>
<name>A0A9W5R0G3_BACCE</name>
<dbReference type="EMBL" id="AHFK01000118">
    <property type="protein sequence ID" value="EOQ00404.1"/>
    <property type="molecule type" value="Genomic_DNA"/>
</dbReference>
<dbReference type="Proteomes" id="UP000014028">
    <property type="component" value="Unassembled WGS sequence"/>
</dbReference>
<proteinExistence type="predicted"/>
<dbReference type="Pfam" id="PF13551">
    <property type="entry name" value="HTH_29"/>
    <property type="match status" value="1"/>
</dbReference>
<dbReference type="AlphaFoldDB" id="A0A9W5R0G3"/>
<sequence>MAKLHVSTKYGMTVHDLLQEECKIKNSFFKQRLMSVRLVMEGHSATSTAQIIEICRQSVSTYVQTFNSDGIEGLLERRYPPGRTPYLSPGEETEIRNMLIKSTPNQEGIGPETHWDTRVLQYLLEERCHVSMSRGGICDMLHRWGFTYIRPTYRLKKADPYIWTSCKLHLIWCSKYVKWVFALYGSYCL</sequence>
<protein>
    <recommendedName>
        <fullName evidence="1">Winged helix-turn helix domain-containing protein</fullName>
    </recommendedName>
</protein>
<dbReference type="SUPFAM" id="SSF46689">
    <property type="entry name" value="Homeodomain-like"/>
    <property type="match status" value="1"/>
</dbReference>
<reference evidence="2 3" key="1">
    <citation type="submission" date="2012-12" db="EMBL/GenBank/DDBJ databases">
        <title>The Genome Sequence of Bacillus cereus VD184.</title>
        <authorList>
            <consortium name="The Broad Institute Genome Sequencing Platform"/>
            <consortium name="The Broad Institute Genome Sequencing Center for Infectious Disease"/>
            <person name="Feldgarden M."/>
            <person name="Van der Auwera G.A."/>
            <person name="Mahillon J."/>
            <person name="Duprez V."/>
            <person name="Timmery S."/>
            <person name="Mattelet C."/>
            <person name="Dierick K."/>
            <person name="Sun M."/>
            <person name="Yu Z."/>
            <person name="Zhu L."/>
            <person name="Hu X."/>
            <person name="Shank E.B."/>
            <person name="Swiecicka I."/>
            <person name="Hansen B.M."/>
            <person name="Andrup L."/>
            <person name="Walker B."/>
            <person name="Young S.K."/>
            <person name="Zeng Q."/>
            <person name="Gargeya S."/>
            <person name="Fitzgerald M."/>
            <person name="Haas B."/>
            <person name="Abouelleil A."/>
            <person name="Alvarado L."/>
            <person name="Arachchi H.M."/>
            <person name="Berlin A.M."/>
            <person name="Chapman S.B."/>
            <person name="Dewar J."/>
            <person name="Goldberg J."/>
            <person name="Griggs A."/>
            <person name="Gujja S."/>
            <person name="Hansen M."/>
            <person name="Howarth C."/>
            <person name="Imamovic A."/>
            <person name="Larimer J."/>
            <person name="McCowan C."/>
            <person name="Murphy C."/>
            <person name="Neiman D."/>
            <person name="Pearson M."/>
            <person name="Priest M."/>
            <person name="Roberts A."/>
            <person name="Saif S."/>
            <person name="Shea T."/>
            <person name="Sisk P."/>
            <person name="Sykes S."/>
            <person name="Wortman J."/>
            <person name="Nusbaum C."/>
            <person name="Birren B."/>
        </authorList>
    </citation>
    <scope>NUCLEOTIDE SEQUENCE [LARGE SCALE GENOMIC DNA]</scope>
    <source>
        <strain evidence="2 3">VD184</strain>
    </source>
</reference>
<evidence type="ECO:0000259" key="1">
    <source>
        <dbReference type="Pfam" id="PF13592"/>
    </source>
</evidence>
<evidence type="ECO:0000313" key="3">
    <source>
        <dbReference type="Proteomes" id="UP000014028"/>
    </source>
</evidence>
<dbReference type="InterPro" id="IPR025959">
    <property type="entry name" value="Winged_HTH_dom"/>
</dbReference>
<accession>A0A9W5R0G3</accession>
<dbReference type="InterPro" id="IPR009057">
    <property type="entry name" value="Homeodomain-like_sf"/>
</dbReference>
<dbReference type="RefSeq" id="WP_016124171.1">
    <property type="nucleotide sequence ID" value="NZ_KB976857.1"/>
</dbReference>
<dbReference type="Pfam" id="PF13592">
    <property type="entry name" value="HTH_33"/>
    <property type="match status" value="1"/>
</dbReference>
<gene>
    <name evidence="2" type="ORF">IKC_06626</name>
</gene>
<feature type="domain" description="Winged helix-turn helix" evidence="1">
    <location>
        <begin position="115"/>
        <end position="160"/>
    </location>
</feature>